<gene>
    <name evidence="4" type="ORF">GcM3_184023</name>
</gene>
<dbReference type="PANTHER" id="PTHR12634:SF8">
    <property type="entry name" value="FIERY MOUNTAIN, ISOFORM D"/>
    <property type="match status" value="1"/>
</dbReference>
<organism evidence="4 5">
    <name type="scientific">Golovinomyces cichoracearum</name>
    <dbReference type="NCBI Taxonomy" id="62708"/>
    <lineage>
        <taxon>Eukaryota</taxon>
        <taxon>Fungi</taxon>
        <taxon>Dikarya</taxon>
        <taxon>Ascomycota</taxon>
        <taxon>Pezizomycotina</taxon>
        <taxon>Leotiomycetes</taxon>
        <taxon>Erysiphales</taxon>
        <taxon>Erysiphaceae</taxon>
        <taxon>Golovinomyces</taxon>
    </lineage>
</organism>
<feature type="compositionally biased region" description="Basic and acidic residues" evidence="3">
    <location>
        <begin position="574"/>
        <end position="589"/>
    </location>
</feature>
<dbReference type="InterPro" id="IPR007587">
    <property type="entry name" value="SAPS"/>
</dbReference>
<evidence type="ECO:0000256" key="1">
    <source>
        <dbReference type="ARBA" id="ARBA00006180"/>
    </source>
</evidence>
<dbReference type="Pfam" id="PF04499">
    <property type="entry name" value="SAPS"/>
    <property type="match status" value="1"/>
</dbReference>
<comment type="caution">
    <text evidence="4">The sequence shown here is derived from an EMBL/GenBank/DDBJ whole genome shotgun (WGS) entry which is preliminary data.</text>
</comment>
<dbReference type="STRING" id="62708.A0A420HL04"/>
<feature type="region of interest" description="Disordered" evidence="3">
    <location>
        <begin position="574"/>
        <end position="641"/>
    </location>
</feature>
<evidence type="ECO:0000313" key="5">
    <source>
        <dbReference type="Proteomes" id="UP000283383"/>
    </source>
</evidence>
<dbReference type="Proteomes" id="UP000283383">
    <property type="component" value="Unassembled WGS sequence"/>
</dbReference>
<dbReference type="EMBL" id="MCBQ01018435">
    <property type="protein sequence ID" value="RKF58083.1"/>
    <property type="molecule type" value="Genomic_DNA"/>
</dbReference>
<sequence>MFWRYGGFANVSTIDTLLEKSDVTLDELLDEPDLIQELRHNNTKLLQYLCGGEVLERLLEYVIAPANESVHHSARGHDPMEGELLCSANQGDNPEDNDKTKQRNRYAYVAAEVLSSENWPICESLMDNQHMLKKFWEYLKLSPPLESLQASYFTKVNEALLDKKTQEMLLLFKSCEGVVKDMLRHVDSPMIMDLLLKIISLERVEGGQGIVDWLHKQDLMPTLISFIAPGYSLTTQTSAGDFLKAVITISANTSQVQQPSVGPNELTRQLVSQPCVEKFISYMLNGGNSLTVAVGIVIEIIRKNNSDYDPCTNIEDYAPSSQDPIYLGTLLRLFAQHVPDFMNLIFSTNHAVNSGNRLVNIRREKLNTAFGQKIEPLGFDRFKICELMAELLHCSNMRLLNEADSEEIFRRRDIERERLRAEGQLETLMKDSAMNSFTTEEVKTLHIQNVSDDDGFERVSHSGYDDTNDFGNLEPPNFMEKNDEYFLDGSLSPRLKVEASADTDLTPSSLSPVKGISKKIDSLGLEGKNHNELNEKTTDELSSFQDNTMKTFTNEGLVELNPGDNQDFINTESMSKESENAIPETKDMESNFPEIPLNSTESEDHPSIGINDNSDTNSIKIDSQNSNSLKEVETDTVMKESEGDKSQSINVLFSTRDYPIVGDFLKMQFLEYNVIPTILDFFFRFPWNNFLHNVVYDVVQQVFNGPMERGFNRSLAFDLFETGNITMRIVNGQRESDEMSKMRLGYMGHLTLIAEEVVKFTERHPPKLFPNSVFSKIMNSDWISYVEVTLAETRERDNAILGGFRPIKSSGQRPAGPNFAGNFGTASADPELNRSGLNEEDDEMAGTEVGPSVPLAPIHDKLYEQVDYEYFEKLDRETPLSPEGRLYE</sequence>
<dbReference type="GO" id="GO:0019888">
    <property type="term" value="F:protein phosphatase regulator activity"/>
    <property type="evidence" value="ECO:0007669"/>
    <property type="project" value="TreeGrafter"/>
</dbReference>
<dbReference type="PANTHER" id="PTHR12634">
    <property type="entry name" value="SIT4 YEAST -ASSOCIATING PROTEIN-RELATED"/>
    <property type="match status" value="1"/>
</dbReference>
<evidence type="ECO:0000256" key="2">
    <source>
        <dbReference type="ARBA" id="ARBA00023306"/>
    </source>
</evidence>
<name>A0A420HL04_9PEZI</name>
<comment type="similarity">
    <text evidence="1">Belongs to the SAPS family.</text>
</comment>
<feature type="compositionally biased region" description="Polar residues" evidence="3">
    <location>
        <begin position="610"/>
        <end position="629"/>
    </location>
</feature>
<feature type="region of interest" description="Disordered" evidence="3">
    <location>
        <begin position="811"/>
        <end position="856"/>
    </location>
</feature>
<evidence type="ECO:0000313" key="4">
    <source>
        <dbReference type="EMBL" id="RKF58083.1"/>
    </source>
</evidence>
<feature type="compositionally biased region" description="Basic and acidic residues" evidence="3">
    <location>
        <begin position="630"/>
        <end position="641"/>
    </location>
</feature>
<dbReference type="AlphaFoldDB" id="A0A420HL04"/>
<reference evidence="4 5" key="1">
    <citation type="journal article" date="2018" name="BMC Genomics">
        <title>Comparative genome analyses reveal sequence features reflecting distinct modes of host-adaptation between dicot and monocot powdery mildew.</title>
        <authorList>
            <person name="Wu Y."/>
            <person name="Ma X."/>
            <person name="Pan Z."/>
            <person name="Kale S.D."/>
            <person name="Song Y."/>
            <person name="King H."/>
            <person name="Zhang Q."/>
            <person name="Presley C."/>
            <person name="Deng X."/>
            <person name="Wei C.I."/>
            <person name="Xiao S."/>
        </authorList>
    </citation>
    <scope>NUCLEOTIDE SEQUENCE [LARGE SCALE GENOMIC DNA]</scope>
    <source>
        <strain evidence="4">UMSG3</strain>
    </source>
</reference>
<evidence type="ECO:0000256" key="3">
    <source>
        <dbReference type="SAM" id="MobiDB-lite"/>
    </source>
</evidence>
<feature type="region of interest" description="Disordered" evidence="3">
    <location>
        <begin position="72"/>
        <end position="100"/>
    </location>
</feature>
<keyword evidence="2" id="KW-0131">Cell cycle</keyword>
<keyword evidence="5" id="KW-1185">Reference proteome</keyword>
<dbReference type="GO" id="GO:0005829">
    <property type="term" value="C:cytosol"/>
    <property type="evidence" value="ECO:0007669"/>
    <property type="project" value="TreeGrafter"/>
</dbReference>
<protein>
    <submittedName>
        <fullName evidence="4">SIT4-associating protein</fullName>
    </submittedName>
</protein>
<dbReference type="GO" id="GO:0019903">
    <property type="term" value="F:protein phosphatase binding"/>
    <property type="evidence" value="ECO:0007669"/>
    <property type="project" value="InterPro"/>
</dbReference>
<dbReference type="GO" id="GO:0005634">
    <property type="term" value="C:nucleus"/>
    <property type="evidence" value="ECO:0007669"/>
    <property type="project" value="TreeGrafter"/>
</dbReference>
<accession>A0A420HL04</accession>
<proteinExistence type="inferred from homology"/>